<evidence type="ECO:0000256" key="4">
    <source>
        <dbReference type="ARBA" id="ARBA00022989"/>
    </source>
</evidence>
<feature type="transmembrane region" description="Helical" evidence="6">
    <location>
        <begin position="538"/>
        <end position="563"/>
    </location>
</feature>
<feature type="transmembrane region" description="Helical" evidence="6">
    <location>
        <begin position="103"/>
        <end position="129"/>
    </location>
</feature>
<organism evidence="8">
    <name type="scientific">uncultured Anaerotruncus sp</name>
    <dbReference type="NCBI Taxonomy" id="905011"/>
    <lineage>
        <taxon>Bacteria</taxon>
        <taxon>Bacillati</taxon>
        <taxon>Bacillota</taxon>
        <taxon>Clostridia</taxon>
        <taxon>Eubacteriales</taxon>
        <taxon>Oscillospiraceae</taxon>
        <taxon>Anaerotruncus</taxon>
        <taxon>environmental samples</taxon>
    </lineage>
</organism>
<dbReference type="Pfam" id="PF02687">
    <property type="entry name" value="FtsX"/>
    <property type="match status" value="1"/>
</dbReference>
<keyword evidence="4 6" id="KW-1133">Transmembrane helix</keyword>
<evidence type="ECO:0000256" key="5">
    <source>
        <dbReference type="ARBA" id="ARBA00023136"/>
    </source>
</evidence>
<name>A0A1C6IFU9_9FIRM</name>
<feature type="transmembrane region" description="Helical" evidence="6">
    <location>
        <begin position="600"/>
        <end position="619"/>
    </location>
</feature>
<dbReference type="PANTHER" id="PTHR46795:SF3">
    <property type="entry name" value="ABC TRANSPORTER PERMEASE"/>
    <property type="match status" value="1"/>
</dbReference>
<gene>
    <name evidence="8" type="ORF">SAMEA3545359_01437</name>
</gene>
<keyword evidence="5 6" id="KW-0472">Membrane</keyword>
<feature type="transmembrane region" description="Helical" evidence="6">
    <location>
        <begin position="201"/>
        <end position="218"/>
    </location>
</feature>
<evidence type="ECO:0000256" key="1">
    <source>
        <dbReference type="ARBA" id="ARBA00004651"/>
    </source>
</evidence>
<reference evidence="8" key="1">
    <citation type="submission" date="2015-09" db="EMBL/GenBank/DDBJ databases">
        <authorList>
            <consortium name="Pathogen Informatics"/>
        </authorList>
    </citation>
    <scope>NUCLEOTIDE SEQUENCE</scope>
    <source>
        <strain evidence="8">2789STDY5834896</strain>
    </source>
</reference>
<proteinExistence type="inferred from homology"/>
<comment type="similarity">
    <text evidence="6">Belongs to the ABC-4 integral membrane protein family.</text>
</comment>
<accession>A0A1C6IFU9</accession>
<feature type="transmembrane region" description="Helical" evidence="6">
    <location>
        <begin position="21"/>
        <end position="38"/>
    </location>
</feature>
<protein>
    <submittedName>
        <fullName evidence="8">FtsX-like permease family</fullName>
    </submittedName>
</protein>
<feature type="transmembrane region" description="Helical" evidence="6">
    <location>
        <begin position="230"/>
        <end position="254"/>
    </location>
</feature>
<dbReference type="EMBL" id="FMHG01000001">
    <property type="protein sequence ID" value="SCJ68866.1"/>
    <property type="molecule type" value="Genomic_DNA"/>
</dbReference>
<keyword evidence="3 6" id="KW-0812">Transmembrane</keyword>
<keyword evidence="6" id="KW-0813">Transport</keyword>
<keyword evidence="2 6" id="KW-1003">Cell membrane</keyword>
<evidence type="ECO:0000313" key="8">
    <source>
        <dbReference type="EMBL" id="SCJ68866.1"/>
    </source>
</evidence>
<dbReference type="PIRSF" id="PIRSF018968">
    <property type="entry name" value="ABC_permease_BceB"/>
    <property type="match status" value="1"/>
</dbReference>
<feature type="transmembrane region" description="Helical" evidence="6">
    <location>
        <begin position="58"/>
        <end position="82"/>
    </location>
</feature>
<feature type="transmembrane region" description="Helical" evidence="6">
    <location>
        <begin position="149"/>
        <end position="172"/>
    </location>
</feature>
<feature type="transmembrane region" description="Helical" evidence="6">
    <location>
        <begin position="286"/>
        <end position="311"/>
    </location>
</feature>
<evidence type="ECO:0000259" key="7">
    <source>
        <dbReference type="Pfam" id="PF02687"/>
    </source>
</evidence>
<dbReference type="GO" id="GO:0005886">
    <property type="term" value="C:plasma membrane"/>
    <property type="evidence" value="ECO:0007669"/>
    <property type="project" value="UniProtKB-SubCell"/>
</dbReference>
<evidence type="ECO:0000256" key="3">
    <source>
        <dbReference type="ARBA" id="ARBA00022692"/>
    </source>
</evidence>
<dbReference type="GO" id="GO:0055085">
    <property type="term" value="P:transmembrane transport"/>
    <property type="evidence" value="ECO:0007669"/>
    <property type="project" value="UniProtKB-UniRule"/>
</dbReference>
<evidence type="ECO:0000256" key="2">
    <source>
        <dbReference type="ARBA" id="ARBA00022475"/>
    </source>
</evidence>
<feature type="domain" description="ABC3 transporter permease C-terminal" evidence="7">
    <location>
        <begin position="65"/>
        <end position="178"/>
    </location>
</feature>
<sequence>MTKLFYSRLAATNIQKNRRTYLPFLLTCTFTVSMYYMITSLSQNPGLDKMLGSDVLRYTLSLGGWVTAIFSAIFLFYTNSFLIKRRKKEFGLFNILGMEKKHLAKVIALETLYVAVISLALGLGLGVLLEKLLFLVLLKMFETAIPLGFSPSLSAVFMTLALFGAIFLLIFLNTLRQIRVSSPIELLHSGNVGEREPKTRWIMAVLGAISLGAGYYISVTTKNPVAAMGLFFVAVLLVIIGTYLLFTAGSIALLKSMRKNKRFYYTSKHFTSVSGMLYRMKQNAVGLANICILSTAVLVMVSSTLSMWMGMQGILDTRYPRELLISSRDYSQQAVSDLHRDAQQVLDSHGLQSNNAFEYTYLTFSLLERGDTFTTGGADTSSAKMLSSMNSLRNLFFVTLEDYNRVTGQHQSLEDGQVLLYSNRESYPHDTLRVFDTTFTVKQRVDDFPVNGFMAANIASSHFLVVKDLSVIQQLDSWQKAAYGENASDIKLYWGFDLTGSPQQKIAFYEDLQTTLHEREFEGALECRSEAKQSFVSLYGGLFFIGVFLGLLFTVAAILIIYYKQVSEGYDDRERFVIMQQVGMSHSEVRRSIHAQIMTVFFLPLITAGIHIAFAFPVITRLLAVFSLTDVGLFALCTVGTFLAFGLLYALIYGLTAKVYYRIVRT</sequence>
<dbReference type="PANTHER" id="PTHR46795">
    <property type="entry name" value="ABC TRANSPORTER PERMEASE-RELATED-RELATED"/>
    <property type="match status" value="1"/>
</dbReference>
<dbReference type="InterPro" id="IPR052536">
    <property type="entry name" value="ABC-4_Integral_Memb_Prot"/>
</dbReference>
<dbReference type="AlphaFoldDB" id="A0A1C6IFU9"/>
<comment type="subcellular location">
    <subcellularLocation>
        <location evidence="1 6">Cell membrane</location>
        <topology evidence="1 6">Multi-pass membrane protein</topology>
    </subcellularLocation>
</comment>
<dbReference type="InterPro" id="IPR027022">
    <property type="entry name" value="ABC_permease_BceB-typ"/>
</dbReference>
<feature type="transmembrane region" description="Helical" evidence="6">
    <location>
        <begin position="631"/>
        <end position="655"/>
    </location>
</feature>
<evidence type="ECO:0000256" key="6">
    <source>
        <dbReference type="PIRNR" id="PIRNR018968"/>
    </source>
</evidence>
<dbReference type="InterPro" id="IPR003838">
    <property type="entry name" value="ABC3_permease_C"/>
</dbReference>